<name>A0A1V9YEI8_ACHHY</name>
<evidence type="ECO:0000313" key="2">
    <source>
        <dbReference type="Proteomes" id="UP000243579"/>
    </source>
</evidence>
<gene>
    <name evidence="1" type="ORF">ACHHYP_18026</name>
</gene>
<protein>
    <submittedName>
        <fullName evidence="1">Uncharacterized protein</fullName>
    </submittedName>
</protein>
<reference evidence="1 2" key="1">
    <citation type="journal article" date="2014" name="Genome Biol. Evol.">
        <title>The secreted proteins of Achlya hypogyna and Thraustotheca clavata identify the ancestral oomycete secretome and reveal gene acquisitions by horizontal gene transfer.</title>
        <authorList>
            <person name="Misner I."/>
            <person name="Blouin N."/>
            <person name="Leonard G."/>
            <person name="Richards T.A."/>
            <person name="Lane C.E."/>
        </authorList>
    </citation>
    <scope>NUCLEOTIDE SEQUENCE [LARGE SCALE GENOMIC DNA]</scope>
    <source>
        <strain evidence="1 2">ATCC 48635</strain>
    </source>
</reference>
<dbReference type="Proteomes" id="UP000243579">
    <property type="component" value="Unassembled WGS sequence"/>
</dbReference>
<dbReference type="AlphaFoldDB" id="A0A1V9YEI8"/>
<accession>A0A1V9YEI8</accession>
<keyword evidence="2" id="KW-1185">Reference proteome</keyword>
<comment type="caution">
    <text evidence="1">The sequence shown here is derived from an EMBL/GenBank/DDBJ whole genome shotgun (WGS) entry which is preliminary data.</text>
</comment>
<organism evidence="1 2">
    <name type="scientific">Achlya hypogyna</name>
    <name type="common">Oomycete</name>
    <name type="synonym">Protoachlya hypogyna</name>
    <dbReference type="NCBI Taxonomy" id="1202772"/>
    <lineage>
        <taxon>Eukaryota</taxon>
        <taxon>Sar</taxon>
        <taxon>Stramenopiles</taxon>
        <taxon>Oomycota</taxon>
        <taxon>Saprolegniomycetes</taxon>
        <taxon>Saprolegniales</taxon>
        <taxon>Achlyaceae</taxon>
        <taxon>Achlya</taxon>
    </lineage>
</organism>
<evidence type="ECO:0000313" key="1">
    <source>
        <dbReference type="EMBL" id="OQR84121.1"/>
    </source>
</evidence>
<dbReference type="EMBL" id="JNBR01001930">
    <property type="protein sequence ID" value="OQR84121.1"/>
    <property type="molecule type" value="Genomic_DNA"/>
</dbReference>
<sequence>MDPDAAAVAKRRQYLRLKQMHYRNKIAAEITGLKAEVSRLEGQLARQMVTPTASALPWHEVATALEADNKVRLRKNKMLELQRASYETLVASMRSWVARVLRGPEDPPCTWRHTYLPLDSNTRKLGIDWITQMLLHNTDSMLAKYAFSSFDRRAYSIDFNMTLSSDDLFEYVWRTQKEISLPLDAVCRVLRRWMGQYTTGTVWTDVQSSELLRDDALATVKGTTYAHTVREAPCETVNFLTREFHSTPDRVVFVGQNIHNDERVPCSTFSRNRMFWYVVDRVDDNTTILRNLDVVSHFFTAAGPVPVAEEASLIGFEQLSDATEIDQVDAYTRFASTMYRRYRQRKTDIQRKWRQKLSAEIAALRAQAVTLEMQLHERTEVIAALTWRDVALSLRDDTRASMHRNRLLRQQYDSQLVLMLDLARRAMQGNVKRPLLSYQAWHHPRLGVQAPTRRLALEWTMAAMFHNTNAMLEKHSVVSSVEFANYKISCSDSDVFEYVWHMQKVVQLSYERALMLGHYWVQQYIRGGMWTLAESPIDLNVYGLPFTSYVKTTKTAPREVVYFLSREFHDEDTGRTVIVGQTMHADDMHPMETSYRHRMFWYVLERTSALTTMVSIVHVTSQMCTATGPVALEEEARLMGCDLKGAPCAIDRLTLHASQIAMREVEAMLRLLGCYATFTG</sequence>
<dbReference type="OrthoDB" id="65978at2759"/>
<proteinExistence type="predicted"/>